<reference evidence="10 11" key="1">
    <citation type="journal article" date="2023" name="PLoS ONE">
        <title>Cytospora paraplurivora sp. nov. isolated from orchards with fruit tree decline syndrome in Ontario, Canada.</title>
        <authorList>
            <person name="Ilyukhin E."/>
            <person name="Nguyen H.D.T."/>
            <person name="Castle A.J."/>
            <person name="Ellouze W."/>
        </authorList>
    </citation>
    <scope>NUCLEOTIDE SEQUENCE [LARGE SCALE GENOMIC DNA]</scope>
    <source>
        <strain evidence="10 11">FDS-564</strain>
    </source>
</reference>
<organism evidence="10 11">
    <name type="scientific">Cytospora paraplurivora</name>
    <dbReference type="NCBI Taxonomy" id="2898453"/>
    <lineage>
        <taxon>Eukaryota</taxon>
        <taxon>Fungi</taxon>
        <taxon>Dikarya</taxon>
        <taxon>Ascomycota</taxon>
        <taxon>Pezizomycotina</taxon>
        <taxon>Sordariomycetes</taxon>
        <taxon>Sordariomycetidae</taxon>
        <taxon>Diaporthales</taxon>
        <taxon>Cytosporaceae</taxon>
        <taxon>Cytospora</taxon>
    </lineage>
</organism>
<dbReference type="InterPro" id="IPR047544">
    <property type="entry name" value="RING-HC_RBR_RNF216"/>
</dbReference>
<evidence type="ECO:0000256" key="2">
    <source>
        <dbReference type="ARBA" id="ARBA00022679"/>
    </source>
</evidence>
<dbReference type="Proteomes" id="UP001320245">
    <property type="component" value="Unassembled WGS sequence"/>
</dbReference>
<dbReference type="Pfam" id="PF26200">
    <property type="entry name" value="Rcat_RNF216"/>
    <property type="match status" value="1"/>
</dbReference>
<keyword evidence="5" id="KW-0863">Zinc-finger</keyword>
<comment type="pathway">
    <text evidence="1">Protein modification; protein ubiquitination.</text>
</comment>
<evidence type="ECO:0000313" key="11">
    <source>
        <dbReference type="Proteomes" id="UP001320245"/>
    </source>
</evidence>
<evidence type="ECO:0000313" key="10">
    <source>
        <dbReference type="EMBL" id="KAK7748591.1"/>
    </source>
</evidence>
<dbReference type="InterPro" id="IPR051628">
    <property type="entry name" value="LUBAC_E3_Ligases"/>
</dbReference>
<dbReference type="AlphaFoldDB" id="A0AAN9UK72"/>
<dbReference type="PROSITE" id="PS51873">
    <property type="entry name" value="TRIAD"/>
    <property type="match status" value="1"/>
</dbReference>
<dbReference type="SUPFAM" id="SSF57850">
    <property type="entry name" value="RING/U-box"/>
    <property type="match status" value="1"/>
</dbReference>
<feature type="compositionally biased region" description="Basic and acidic residues" evidence="8">
    <location>
        <begin position="80"/>
        <end position="90"/>
    </location>
</feature>
<protein>
    <recommendedName>
        <fullName evidence="9">RING-type domain-containing protein</fullName>
    </recommendedName>
</protein>
<dbReference type="EMBL" id="JAJSPL020000002">
    <property type="protein sequence ID" value="KAK7748591.1"/>
    <property type="molecule type" value="Genomic_DNA"/>
</dbReference>
<evidence type="ECO:0000256" key="1">
    <source>
        <dbReference type="ARBA" id="ARBA00004906"/>
    </source>
</evidence>
<evidence type="ECO:0000256" key="8">
    <source>
        <dbReference type="SAM" id="MobiDB-lite"/>
    </source>
</evidence>
<keyword evidence="4" id="KW-0677">Repeat</keyword>
<dbReference type="GO" id="GO:0008270">
    <property type="term" value="F:zinc ion binding"/>
    <property type="evidence" value="ECO:0007669"/>
    <property type="project" value="UniProtKB-KW"/>
</dbReference>
<comment type="caution">
    <text evidence="10">The sequence shown here is derived from an EMBL/GenBank/DDBJ whole genome shotgun (WGS) entry which is preliminary data.</text>
</comment>
<sequence>MNPSAEREGSDCRARVVTALPDIEPEFLSRLCEEAGWDPNLVIDRILDQVESGQPYPKVPKPNLKRKREDDEDTPGPESAAKKFDNDERRSQRKTNPYLTTTKYDLTNLDDIIRDCDDEGEREALVEFRAARAVQTDQRAKAVAAMQQEQDEKANFEVSRLEGNITDCGCCFVEYAMNRMVHCDGDTLHWFCRDCARMMAETQIGLSRYHLDCMSTDGCAGRFALDQREMFLDASSRTALDRIEQEAVLREAGIENLETCPQCPFAAEYPSIEVNKEFHCLNPDCGIVSCRSCRKETHVPKSCAEAALENGHSARHEIEEAMSAALIRKCNKCSAPFIKQDGCNKMTCTKCRNIQCYVCSKSCDYAHFNDPSRGGKTGNCPLFDNDGIEVRHQEEVRTAEEQARKKALEKHPQVQAEFLEFKVSDKIKKDEAARKVPAAQRLDAPPGAEQPRPPRAVPPLDRNPPAPARAPPPRPAAVPRVATPPAARATAIPLAATPPGVRAPDYLVRALAPHDIRPRVFQHQGQPLLAINPRELHLQPPAVAVQPNIGFNALMPMQPPAPVHTMSQALARLGDLDQYGRSEPPLAMPAGNAQLGVAGVPDRSVYRAPQVEPVLNPVQLSEFLPRDQAGRRDQGGGLNDINYNDFMEALNDFDRDEFMDILNDMRREEARNLGGAQGNAWDLGI</sequence>
<evidence type="ECO:0000256" key="4">
    <source>
        <dbReference type="ARBA" id="ARBA00022737"/>
    </source>
</evidence>
<dbReference type="InterPro" id="IPR047545">
    <property type="entry name" value="BRcat_RBR_RNF216"/>
</dbReference>
<feature type="compositionally biased region" description="Pro residues" evidence="8">
    <location>
        <begin position="451"/>
        <end position="476"/>
    </location>
</feature>
<dbReference type="InterPro" id="IPR047546">
    <property type="entry name" value="Rcat_RBR_RNF216"/>
</dbReference>
<name>A0AAN9UK72_9PEZI</name>
<dbReference type="CDD" id="cd16630">
    <property type="entry name" value="RING-HC_RBR_RNF216"/>
    <property type="match status" value="1"/>
</dbReference>
<dbReference type="PANTHER" id="PTHR22770">
    <property type="entry name" value="UBIQUITIN CONJUGATING ENZYME 7 INTERACTING PROTEIN-RELATED"/>
    <property type="match status" value="1"/>
</dbReference>
<evidence type="ECO:0000256" key="6">
    <source>
        <dbReference type="ARBA" id="ARBA00022786"/>
    </source>
</evidence>
<dbReference type="GO" id="GO:0016740">
    <property type="term" value="F:transferase activity"/>
    <property type="evidence" value="ECO:0007669"/>
    <property type="project" value="UniProtKB-KW"/>
</dbReference>
<keyword evidence="3" id="KW-0479">Metal-binding</keyword>
<keyword evidence="6" id="KW-0833">Ubl conjugation pathway</keyword>
<keyword evidence="7" id="KW-0862">Zinc</keyword>
<dbReference type="InterPro" id="IPR044066">
    <property type="entry name" value="TRIAD_supradom"/>
</dbReference>
<evidence type="ECO:0000256" key="5">
    <source>
        <dbReference type="ARBA" id="ARBA00022771"/>
    </source>
</evidence>
<feature type="region of interest" description="Disordered" evidence="8">
    <location>
        <begin position="431"/>
        <end position="484"/>
    </location>
</feature>
<dbReference type="Gene3D" id="1.20.120.1750">
    <property type="match status" value="1"/>
</dbReference>
<feature type="region of interest" description="Disordered" evidence="8">
    <location>
        <begin position="49"/>
        <end position="98"/>
    </location>
</feature>
<dbReference type="CDD" id="cd20353">
    <property type="entry name" value="Rcat_RBR_RNF216"/>
    <property type="match status" value="1"/>
</dbReference>
<accession>A0AAN9UK72</accession>
<evidence type="ECO:0000256" key="7">
    <source>
        <dbReference type="ARBA" id="ARBA00022833"/>
    </source>
</evidence>
<gene>
    <name evidence="10" type="ORF">SLS53_000611</name>
</gene>
<keyword evidence="11" id="KW-1185">Reference proteome</keyword>
<proteinExistence type="predicted"/>
<dbReference type="PANTHER" id="PTHR22770:SF47">
    <property type="entry name" value="E3 UBIQUITIN-PROTEIN LIGASE RNF216"/>
    <property type="match status" value="1"/>
</dbReference>
<dbReference type="CDD" id="cd20339">
    <property type="entry name" value="BRcat_RBR_RNF216"/>
    <property type="match status" value="1"/>
</dbReference>
<evidence type="ECO:0000259" key="9">
    <source>
        <dbReference type="PROSITE" id="PS51873"/>
    </source>
</evidence>
<keyword evidence="2" id="KW-0808">Transferase</keyword>
<feature type="domain" description="RING-type" evidence="9">
    <location>
        <begin position="164"/>
        <end position="384"/>
    </location>
</feature>
<evidence type="ECO:0000256" key="3">
    <source>
        <dbReference type="ARBA" id="ARBA00022723"/>
    </source>
</evidence>